<dbReference type="RefSeq" id="XP_047782611.1">
    <property type="nucleotide sequence ID" value="XM_047927130.1"/>
</dbReference>
<dbReference type="AlphaFoldDB" id="A0A4Y9YFZ2"/>
<name>A0A4Y9YFZ2_9APHY</name>
<dbReference type="Proteomes" id="UP000814176">
    <property type="component" value="Unassembled WGS sequence"/>
</dbReference>
<comment type="caution">
    <text evidence="3">The sequence shown here is derived from an EMBL/GenBank/DDBJ whole genome shotgun (WGS) entry which is preliminary data.</text>
</comment>
<evidence type="ECO:0000313" key="3">
    <source>
        <dbReference type="EMBL" id="TFY60920.1"/>
    </source>
</evidence>
<accession>A0A4Y9YFZ2</accession>
<evidence type="ECO:0000313" key="2">
    <source>
        <dbReference type="EMBL" id="KAH9841145.1"/>
    </source>
</evidence>
<feature type="compositionally biased region" description="Basic and acidic residues" evidence="1">
    <location>
        <begin position="560"/>
        <end position="571"/>
    </location>
</feature>
<dbReference type="Proteomes" id="UP000298390">
    <property type="component" value="Unassembled WGS sequence"/>
</dbReference>
<dbReference type="OrthoDB" id="3269196at2759"/>
<reference evidence="3 4" key="1">
    <citation type="submission" date="2019-01" db="EMBL/GenBank/DDBJ databases">
        <title>Genome sequencing of the rare red list fungi Fomitopsis rosea.</title>
        <authorList>
            <person name="Buettner E."/>
            <person name="Kellner H."/>
        </authorList>
    </citation>
    <scope>NUCLEOTIDE SEQUENCE [LARGE SCALE GENOMIC DNA]</scope>
    <source>
        <strain evidence="3 4">DSM 105464</strain>
    </source>
</reference>
<gene>
    <name evidence="2" type="ORF">C8Q71DRAFT_854990</name>
    <name evidence="3" type="ORF">EVJ58_g4837</name>
</gene>
<evidence type="ECO:0000313" key="5">
    <source>
        <dbReference type="Proteomes" id="UP000814176"/>
    </source>
</evidence>
<sequence length="571" mass="63249">MSTPRSNFESLMSSVSDDAHLRSALSTHLYPVLGSLSPLSSQALATALQATDTDLRYIRSLVAEVNLEGRKQIFKTDLKAAEGSRDLTVWKATEEKSLDAMCGWLATLWRLGVEKRCEHPLVRECLVFCEEVILRTVPPPDVADEWHALRLDIYIDDSKSRAVFYETDCLPGHALAWVWMELLAEALLSDSHSELLFVKNAVTYLQQSSISCVVQSYLGGCVRLNRYIDIQMDGILIIYDMSHWSQQKRRKLLDLRALFLAPEIQAFRASPTSSSFDSVVSRLPSLKDDLMRVARERVRGNAQSLVIRIQWDAAAAIYCTWGTDTDQADLAATLEGLPLEGNILDASIALFVRSCANGKTYITVPLMRKTLTGVLKQCWMQVARAYPGWDDAWDWLDGAVCDGQLAEEALPADAVDRPRNGKNEQLAHFKALLGSTAASGEDDKLAVAGRKHNRDGETKTKGWGLASDVQRCLKEIALSDVRSYTLNVEALAKSAFGGDYLASVNGVFDVLHDSTSELPVRAALCALRDVLRGKWDVKRDYVTGSGDAHPVGRPVKKARERAPRHSDIVLV</sequence>
<evidence type="ECO:0000313" key="4">
    <source>
        <dbReference type="Proteomes" id="UP000298390"/>
    </source>
</evidence>
<protein>
    <submittedName>
        <fullName evidence="3">Uncharacterized protein</fullName>
    </submittedName>
</protein>
<organism evidence="3 4">
    <name type="scientific">Rhodofomes roseus</name>
    <dbReference type="NCBI Taxonomy" id="34475"/>
    <lineage>
        <taxon>Eukaryota</taxon>
        <taxon>Fungi</taxon>
        <taxon>Dikarya</taxon>
        <taxon>Basidiomycota</taxon>
        <taxon>Agaricomycotina</taxon>
        <taxon>Agaricomycetes</taxon>
        <taxon>Polyporales</taxon>
        <taxon>Rhodofomes</taxon>
    </lineage>
</organism>
<dbReference type="EMBL" id="SEKV01000231">
    <property type="protein sequence ID" value="TFY60920.1"/>
    <property type="molecule type" value="Genomic_DNA"/>
</dbReference>
<keyword evidence="5" id="KW-1185">Reference proteome</keyword>
<reference evidence="2 5" key="2">
    <citation type="journal article" date="2021" name="Environ. Microbiol.">
        <title>Gene family expansions and transcriptome signatures uncover fungal adaptations to wood decay.</title>
        <authorList>
            <person name="Hage H."/>
            <person name="Miyauchi S."/>
            <person name="Viragh M."/>
            <person name="Drula E."/>
            <person name="Min B."/>
            <person name="Chaduli D."/>
            <person name="Navarro D."/>
            <person name="Favel A."/>
            <person name="Norest M."/>
            <person name="Lesage-Meessen L."/>
            <person name="Balint B."/>
            <person name="Merenyi Z."/>
            <person name="de Eugenio L."/>
            <person name="Morin E."/>
            <person name="Martinez A.T."/>
            <person name="Baldrian P."/>
            <person name="Stursova M."/>
            <person name="Martinez M.J."/>
            <person name="Novotny C."/>
            <person name="Magnuson J.K."/>
            <person name="Spatafora J.W."/>
            <person name="Maurice S."/>
            <person name="Pangilinan J."/>
            <person name="Andreopoulos W."/>
            <person name="LaButti K."/>
            <person name="Hundley H."/>
            <person name="Na H."/>
            <person name="Kuo A."/>
            <person name="Barry K."/>
            <person name="Lipzen A."/>
            <person name="Henrissat B."/>
            <person name="Riley R."/>
            <person name="Ahrendt S."/>
            <person name="Nagy L.G."/>
            <person name="Grigoriev I.V."/>
            <person name="Martin F."/>
            <person name="Rosso M.N."/>
        </authorList>
    </citation>
    <scope>NUCLEOTIDE SEQUENCE [LARGE SCALE GENOMIC DNA]</scope>
    <source>
        <strain evidence="2 5">CIRM-BRFM 1785</strain>
    </source>
</reference>
<feature type="region of interest" description="Disordered" evidence="1">
    <location>
        <begin position="546"/>
        <end position="571"/>
    </location>
</feature>
<dbReference type="EMBL" id="JADCUA010000004">
    <property type="protein sequence ID" value="KAH9841145.1"/>
    <property type="molecule type" value="Genomic_DNA"/>
</dbReference>
<evidence type="ECO:0000256" key="1">
    <source>
        <dbReference type="SAM" id="MobiDB-lite"/>
    </source>
</evidence>
<dbReference type="GeneID" id="72007862"/>
<proteinExistence type="predicted"/>